<evidence type="ECO:0000256" key="1">
    <source>
        <dbReference type="SAM" id="MobiDB-lite"/>
    </source>
</evidence>
<protein>
    <submittedName>
        <fullName evidence="2">Uncharacterized protein</fullName>
    </submittedName>
</protein>
<accession>A0ABD0QKK3</accession>
<evidence type="ECO:0000313" key="2">
    <source>
        <dbReference type="EMBL" id="KAL0186576.1"/>
    </source>
</evidence>
<sequence>MATTPPSPSTSVEIEPPDISTPVWPPEQLRPVPLPPPVPTFHLTPTQFSSPHPRTQVHFGASPLQGGTVSFQPDPMQICTFTETSPPSSVSQQRLPGHLPTPGKEIYHLTANVQGNWDHLFDCLKQQGKAVKELTQESAKSTSLHKAKFATLAAKIEGNHQQILDMITAQKRDEGKSTDQLTKAMK</sequence>
<comment type="caution">
    <text evidence="2">The sequence shown here is derived from an EMBL/GenBank/DDBJ whole genome shotgun (WGS) entry which is preliminary data.</text>
</comment>
<organism evidence="2 3">
    <name type="scientific">Cirrhinus mrigala</name>
    <name type="common">Mrigala</name>
    <dbReference type="NCBI Taxonomy" id="683832"/>
    <lineage>
        <taxon>Eukaryota</taxon>
        <taxon>Metazoa</taxon>
        <taxon>Chordata</taxon>
        <taxon>Craniata</taxon>
        <taxon>Vertebrata</taxon>
        <taxon>Euteleostomi</taxon>
        <taxon>Actinopterygii</taxon>
        <taxon>Neopterygii</taxon>
        <taxon>Teleostei</taxon>
        <taxon>Ostariophysi</taxon>
        <taxon>Cypriniformes</taxon>
        <taxon>Cyprinidae</taxon>
        <taxon>Labeoninae</taxon>
        <taxon>Labeonini</taxon>
        <taxon>Cirrhinus</taxon>
    </lineage>
</organism>
<evidence type="ECO:0000313" key="3">
    <source>
        <dbReference type="Proteomes" id="UP001529510"/>
    </source>
</evidence>
<keyword evidence="3" id="KW-1185">Reference proteome</keyword>
<reference evidence="2 3" key="1">
    <citation type="submission" date="2024-05" db="EMBL/GenBank/DDBJ databases">
        <title>Genome sequencing and assembly of Indian major carp, Cirrhinus mrigala (Hamilton, 1822).</title>
        <authorList>
            <person name="Mohindra V."/>
            <person name="Chowdhury L.M."/>
            <person name="Lal K."/>
            <person name="Jena J.K."/>
        </authorList>
    </citation>
    <scope>NUCLEOTIDE SEQUENCE [LARGE SCALE GENOMIC DNA]</scope>
    <source>
        <strain evidence="2">CM1030</strain>
        <tissue evidence="2">Blood</tissue>
    </source>
</reference>
<proteinExistence type="predicted"/>
<feature type="non-terminal residue" evidence="2">
    <location>
        <position position="186"/>
    </location>
</feature>
<feature type="region of interest" description="Disordered" evidence="1">
    <location>
        <begin position="1"/>
        <end position="38"/>
    </location>
</feature>
<gene>
    <name evidence="2" type="ORF">M9458_018246</name>
</gene>
<dbReference type="AlphaFoldDB" id="A0ABD0QKK3"/>
<dbReference type="Proteomes" id="UP001529510">
    <property type="component" value="Unassembled WGS sequence"/>
</dbReference>
<name>A0ABD0QKK3_CIRMR</name>
<dbReference type="EMBL" id="JAMKFB020000008">
    <property type="protein sequence ID" value="KAL0186576.1"/>
    <property type="molecule type" value="Genomic_DNA"/>
</dbReference>